<evidence type="ECO:0000313" key="1">
    <source>
        <dbReference type="EMBL" id="GKU90367.1"/>
    </source>
</evidence>
<gene>
    <name evidence="1" type="ORF">SLEP1_g4368</name>
</gene>
<dbReference type="Proteomes" id="UP001054252">
    <property type="component" value="Unassembled WGS sequence"/>
</dbReference>
<comment type="caution">
    <text evidence="1">The sequence shown here is derived from an EMBL/GenBank/DDBJ whole genome shotgun (WGS) entry which is preliminary data.</text>
</comment>
<name>A0AAV5HNG9_9ROSI</name>
<organism evidence="1 2">
    <name type="scientific">Rubroshorea leprosula</name>
    <dbReference type="NCBI Taxonomy" id="152421"/>
    <lineage>
        <taxon>Eukaryota</taxon>
        <taxon>Viridiplantae</taxon>
        <taxon>Streptophyta</taxon>
        <taxon>Embryophyta</taxon>
        <taxon>Tracheophyta</taxon>
        <taxon>Spermatophyta</taxon>
        <taxon>Magnoliopsida</taxon>
        <taxon>eudicotyledons</taxon>
        <taxon>Gunneridae</taxon>
        <taxon>Pentapetalae</taxon>
        <taxon>rosids</taxon>
        <taxon>malvids</taxon>
        <taxon>Malvales</taxon>
        <taxon>Dipterocarpaceae</taxon>
        <taxon>Rubroshorea</taxon>
    </lineage>
</organism>
<accession>A0AAV5HNG9</accession>
<proteinExistence type="predicted"/>
<reference evidence="1 2" key="1">
    <citation type="journal article" date="2021" name="Commun. Biol.">
        <title>The genome of Shorea leprosula (Dipterocarpaceae) highlights the ecological relevance of drought in aseasonal tropical rainforests.</title>
        <authorList>
            <person name="Ng K.K.S."/>
            <person name="Kobayashi M.J."/>
            <person name="Fawcett J.A."/>
            <person name="Hatakeyama M."/>
            <person name="Paape T."/>
            <person name="Ng C.H."/>
            <person name="Ang C.C."/>
            <person name="Tnah L.H."/>
            <person name="Lee C.T."/>
            <person name="Nishiyama T."/>
            <person name="Sese J."/>
            <person name="O'Brien M.J."/>
            <person name="Copetti D."/>
            <person name="Mohd Noor M.I."/>
            <person name="Ong R.C."/>
            <person name="Putra M."/>
            <person name="Sireger I.Z."/>
            <person name="Indrioko S."/>
            <person name="Kosugi Y."/>
            <person name="Izuno A."/>
            <person name="Isagi Y."/>
            <person name="Lee S.L."/>
            <person name="Shimizu K.K."/>
        </authorList>
    </citation>
    <scope>NUCLEOTIDE SEQUENCE [LARGE SCALE GENOMIC DNA]</scope>
    <source>
        <strain evidence="1">214</strain>
    </source>
</reference>
<keyword evidence="2" id="KW-1185">Reference proteome</keyword>
<dbReference type="AlphaFoldDB" id="A0AAV5HNG9"/>
<dbReference type="EMBL" id="BPVZ01000004">
    <property type="protein sequence ID" value="GKU90367.1"/>
    <property type="molecule type" value="Genomic_DNA"/>
</dbReference>
<sequence>MDFGYFSTSKWKITILGQNPSGTSIGTQVSGERWRGVTLKARSNSSALLGEVDVLGSPN</sequence>
<protein>
    <submittedName>
        <fullName evidence="1">Uncharacterized protein</fullName>
    </submittedName>
</protein>
<evidence type="ECO:0000313" key="2">
    <source>
        <dbReference type="Proteomes" id="UP001054252"/>
    </source>
</evidence>